<evidence type="ECO:0000256" key="2">
    <source>
        <dbReference type="SAM" id="SignalP"/>
    </source>
</evidence>
<dbReference type="AlphaFoldDB" id="A0AAW0BB72"/>
<evidence type="ECO:0000313" key="4">
    <source>
        <dbReference type="Proteomes" id="UP001362999"/>
    </source>
</evidence>
<feature type="signal peptide" evidence="2">
    <location>
        <begin position="1"/>
        <end position="26"/>
    </location>
</feature>
<dbReference type="Proteomes" id="UP001362999">
    <property type="component" value="Unassembled WGS sequence"/>
</dbReference>
<keyword evidence="4" id="KW-1185">Reference proteome</keyword>
<keyword evidence="2" id="KW-0732">Signal</keyword>
<name>A0AAW0BB72_9AGAR</name>
<keyword evidence="1" id="KW-0812">Transmembrane</keyword>
<feature type="transmembrane region" description="Helical" evidence="1">
    <location>
        <begin position="59"/>
        <end position="78"/>
    </location>
</feature>
<keyword evidence="1" id="KW-0472">Membrane</keyword>
<protein>
    <submittedName>
        <fullName evidence="3">Uncharacterized protein</fullName>
    </submittedName>
</protein>
<organism evidence="3 4">
    <name type="scientific">Favolaschia claudopus</name>
    <dbReference type="NCBI Taxonomy" id="2862362"/>
    <lineage>
        <taxon>Eukaryota</taxon>
        <taxon>Fungi</taxon>
        <taxon>Dikarya</taxon>
        <taxon>Basidiomycota</taxon>
        <taxon>Agaricomycotina</taxon>
        <taxon>Agaricomycetes</taxon>
        <taxon>Agaricomycetidae</taxon>
        <taxon>Agaricales</taxon>
        <taxon>Marasmiineae</taxon>
        <taxon>Mycenaceae</taxon>
        <taxon>Favolaschia</taxon>
    </lineage>
</organism>
<reference evidence="3 4" key="1">
    <citation type="journal article" date="2024" name="J Genomics">
        <title>Draft genome sequencing and assembly of Favolaschia claudopus CIRM-BRFM 2984 isolated from oak limbs.</title>
        <authorList>
            <person name="Navarro D."/>
            <person name="Drula E."/>
            <person name="Chaduli D."/>
            <person name="Cazenave R."/>
            <person name="Ahrendt S."/>
            <person name="Wang J."/>
            <person name="Lipzen A."/>
            <person name="Daum C."/>
            <person name="Barry K."/>
            <person name="Grigoriev I.V."/>
            <person name="Favel A."/>
            <person name="Rosso M.N."/>
            <person name="Martin F."/>
        </authorList>
    </citation>
    <scope>NUCLEOTIDE SEQUENCE [LARGE SCALE GENOMIC DNA]</scope>
    <source>
        <strain evidence="3 4">CIRM-BRFM 2984</strain>
    </source>
</reference>
<gene>
    <name evidence="3" type="ORF">R3P38DRAFT_1100175</name>
</gene>
<feature type="chain" id="PRO_5043877879" evidence="2">
    <location>
        <begin position="27"/>
        <end position="225"/>
    </location>
</feature>
<evidence type="ECO:0000313" key="3">
    <source>
        <dbReference type="EMBL" id="KAK7023179.1"/>
    </source>
</evidence>
<comment type="caution">
    <text evidence="3">The sequence shown here is derived from an EMBL/GenBank/DDBJ whole genome shotgun (WGS) entry which is preliminary data.</text>
</comment>
<keyword evidence="1" id="KW-1133">Transmembrane helix</keyword>
<dbReference type="EMBL" id="JAWWNJ010000036">
    <property type="protein sequence ID" value="KAK7023179.1"/>
    <property type="molecule type" value="Genomic_DNA"/>
</dbReference>
<evidence type="ECO:0000256" key="1">
    <source>
        <dbReference type="SAM" id="Phobius"/>
    </source>
</evidence>
<proteinExistence type="predicted"/>
<accession>A0AAW0BB72</accession>
<sequence>MCLGNTLRRVFRLCLLLCVFLRSANQPPDRHLTDRISDWPNFMDDEAVHKNCSAPVGSGIAGVAVACFSLHLCIFGVLENNLGIQKMPTCPRHALPLSFTSSLVCRHQGLRVPQNCVVLICLKLLHQEMHVAVLSCSDSKTGNPVLVEMMPHQNKIHSSFFWNLGWQVLFNSQAVQLPSISETLFNLSVNRGKDDLRSLTLLAKRQQPQCAADRVPASLSPPIAQ</sequence>